<name>A0A396SLE8_9BACL</name>
<dbReference type="Gene3D" id="3.40.47.40">
    <property type="entry name" value="Stage V sporulation protein AD"/>
    <property type="match status" value="1"/>
</dbReference>
<organism evidence="1 2">
    <name type="scientific">Ureibacillus yapensis</name>
    <dbReference type="NCBI Taxonomy" id="2304605"/>
    <lineage>
        <taxon>Bacteria</taxon>
        <taxon>Bacillati</taxon>
        <taxon>Bacillota</taxon>
        <taxon>Bacilli</taxon>
        <taxon>Bacillales</taxon>
        <taxon>Caryophanaceae</taxon>
        <taxon>Ureibacillus</taxon>
    </lineage>
</organism>
<dbReference type="InterPro" id="IPR016039">
    <property type="entry name" value="Thiolase-like"/>
</dbReference>
<dbReference type="NCBIfam" id="NF009069">
    <property type="entry name" value="PRK12404.1"/>
    <property type="match status" value="1"/>
</dbReference>
<protein>
    <submittedName>
        <fullName evidence="1">Stage V sporulation protein AD</fullName>
    </submittedName>
</protein>
<dbReference type="RefSeq" id="WP_118874857.1">
    <property type="nucleotide sequence ID" value="NZ_QWEI01000001.1"/>
</dbReference>
<sequence length="331" mass="35796">MVILFTSKPSIIACGVAAGPLEQRSVFYSYFDSVAEDERWGQKSNEQGHSKMIQEACDIVMEKAKIKNLDVDFFLSGDLVNQMTPTNFAARELAISFIGLFSACATSVSSVIVASLLTELGASQYAIAGAASQHNAIERQFRYPINYGFQKPATAQWTVTAAGYALIGKHDPNLPSIVAGTVGKVVDYGEVNPLHMGGAMAPAAYDTITSHLKKRHQKITDYDLIMTGDLGKIGLKILKAMFAQSGEKQEDLEIFRDAGGEFYGEDEKFQAGASGAGCSASVFFSYIEQQLKTGRFKRVLLVATGALLSPLSYQQGETIPCTAHAIEITME</sequence>
<proteinExistence type="predicted"/>
<dbReference type="OrthoDB" id="9770068at2"/>
<dbReference type="InterPro" id="IPR038369">
    <property type="entry name" value="SpoVAD_sf"/>
</dbReference>
<dbReference type="SUPFAM" id="SSF53901">
    <property type="entry name" value="Thiolase-like"/>
    <property type="match status" value="1"/>
</dbReference>
<dbReference type="Proteomes" id="UP000265692">
    <property type="component" value="Unassembled WGS sequence"/>
</dbReference>
<dbReference type="EMBL" id="QWEI01000001">
    <property type="protein sequence ID" value="RHW39847.1"/>
    <property type="molecule type" value="Genomic_DNA"/>
</dbReference>
<keyword evidence="2" id="KW-1185">Reference proteome</keyword>
<dbReference type="Pfam" id="PF07451">
    <property type="entry name" value="SpoVAD"/>
    <property type="match status" value="1"/>
</dbReference>
<dbReference type="AlphaFoldDB" id="A0A396SLE8"/>
<gene>
    <name evidence="1" type="ORF">D1B33_03065</name>
</gene>
<evidence type="ECO:0000313" key="1">
    <source>
        <dbReference type="EMBL" id="RHW39847.1"/>
    </source>
</evidence>
<dbReference type="GO" id="GO:0016746">
    <property type="term" value="F:acyltransferase activity"/>
    <property type="evidence" value="ECO:0007669"/>
    <property type="project" value="InterPro"/>
</dbReference>
<accession>A0A396SLE8</accession>
<dbReference type="InterPro" id="IPR010894">
    <property type="entry name" value="SpoVAD"/>
</dbReference>
<evidence type="ECO:0000313" key="2">
    <source>
        <dbReference type="Proteomes" id="UP000265692"/>
    </source>
</evidence>
<reference evidence="1 2" key="1">
    <citation type="submission" date="2018-08" db="EMBL/GenBank/DDBJ databases">
        <title>Lysinibacillus sp. YLB-03 draft genome sequence.</title>
        <authorList>
            <person name="Yu L."/>
        </authorList>
    </citation>
    <scope>NUCLEOTIDE SEQUENCE [LARGE SCALE GENOMIC DNA]</scope>
    <source>
        <strain evidence="1 2">YLB-03</strain>
    </source>
</reference>
<comment type="caution">
    <text evidence="1">The sequence shown here is derived from an EMBL/GenBank/DDBJ whole genome shotgun (WGS) entry which is preliminary data.</text>
</comment>